<dbReference type="InterPro" id="IPR005546">
    <property type="entry name" value="Autotransporte_beta"/>
</dbReference>
<name>A0A2G2XAX6_CAPAN</name>
<protein>
    <recommendedName>
        <fullName evidence="2">Autotransporter domain-containing protein</fullName>
    </recommendedName>
</protein>
<dbReference type="EMBL" id="AYRZ02003596">
    <property type="protein sequence ID" value="PHT54620.1"/>
    <property type="molecule type" value="Genomic_DNA"/>
</dbReference>
<dbReference type="Gene3D" id="2.40.128.130">
    <property type="entry name" value="Autotransporter beta-domain"/>
    <property type="match status" value="1"/>
</dbReference>
<evidence type="ECO:0000313" key="4">
    <source>
        <dbReference type="Proteomes" id="UP000222542"/>
    </source>
</evidence>
<accession>A0A2G2XAX6</accession>
<dbReference type="NCBIfam" id="TIGR02601">
    <property type="entry name" value="autotrns_rpt"/>
    <property type="match status" value="1"/>
</dbReference>
<keyword evidence="1" id="KW-0732">Signal</keyword>
<feature type="domain" description="Autotransporter" evidence="2">
    <location>
        <begin position="330"/>
        <end position="580"/>
    </location>
</feature>
<dbReference type="InterPro" id="IPR011050">
    <property type="entry name" value="Pectin_lyase_fold/virulence"/>
</dbReference>
<evidence type="ECO:0000256" key="1">
    <source>
        <dbReference type="ARBA" id="ARBA00022729"/>
    </source>
</evidence>
<proteinExistence type="predicted"/>
<reference evidence="3 4" key="1">
    <citation type="journal article" date="2014" name="Nat. Genet.">
        <title>Genome sequence of the hot pepper provides insights into the evolution of pungency in Capsicum species.</title>
        <authorList>
            <person name="Kim S."/>
            <person name="Park M."/>
            <person name="Yeom S.I."/>
            <person name="Kim Y.M."/>
            <person name="Lee J.M."/>
            <person name="Lee H.A."/>
            <person name="Seo E."/>
            <person name="Choi J."/>
            <person name="Cheong K."/>
            <person name="Kim K.T."/>
            <person name="Jung K."/>
            <person name="Lee G.W."/>
            <person name="Oh S.K."/>
            <person name="Bae C."/>
            <person name="Kim S.B."/>
            <person name="Lee H.Y."/>
            <person name="Kim S.Y."/>
            <person name="Kim M.S."/>
            <person name="Kang B.C."/>
            <person name="Jo Y.D."/>
            <person name="Yang H.B."/>
            <person name="Jeong H.J."/>
            <person name="Kang W.H."/>
            <person name="Kwon J.K."/>
            <person name="Shin C."/>
            <person name="Lim J.Y."/>
            <person name="Park J.H."/>
            <person name="Huh J.H."/>
            <person name="Kim J.S."/>
            <person name="Kim B.D."/>
            <person name="Cohen O."/>
            <person name="Paran I."/>
            <person name="Suh M.C."/>
            <person name="Lee S.B."/>
            <person name="Kim Y.K."/>
            <person name="Shin Y."/>
            <person name="Noh S.J."/>
            <person name="Park J."/>
            <person name="Seo Y.S."/>
            <person name="Kwon S.Y."/>
            <person name="Kim H.A."/>
            <person name="Park J.M."/>
            <person name="Kim H.J."/>
            <person name="Choi S.B."/>
            <person name="Bosland P.W."/>
            <person name="Reeves G."/>
            <person name="Jo S.H."/>
            <person name="Lee B.W."/>
            <person name="Cho H.T."/>
            <person name="Choi H.S."/>
            <person name="Lee M.S."/>
            <person name="Yu Y."/>
            <person name="Do Choi Y."/>
            <person name="Park B.S."/>
            <person name="van Deynze A."/>
            <person name="Ashrafi H."/>
            <person name="Hill T."/>
            <person name="Kim W.T."/>
            <person name="Pai H.S."/>
            <person name="Ahn H.K."/>
            <person name="Yeam I."/>
            <person name="Giovannoni J.J."/>
            <person name="Rose J.K."/>
            <person name="Sorensen I."/>
            <person name="Lee S.J."/>
            <person name="Kim R.W."/>
            <person name="Choi I.Y."/>
            <person name="Choi B.S."/>
            <person name="Lim J.S."/>
            <person name="Lee Y.H."/>
            <person name="Choi D."/>
        </authorList>
    </citation>
    <scope>NUCLEOTIDE SEQUENCE [LARGE SCALE GENOMIC DNA]</scope>
    <source>
        <strain evidence="4">cv. CM334</strain>
    </source>
</reference>
<dbReference type="SMART" id="SM00869">
    <property type="entry name" value="Autotransporter"/>
    <property type="match status" value="1"/>
</dbReference>
<comment type="caution">
    <text evidence="3">The sequence shown here is derived from an EMBL/GenBank/DDBJ whole genome shotgun (WGS) entry which is preliminary data.</text>
</comment>
<dbReference type="Gramene" id="PHT54620">
    <property type="protein sequence ID" value="PHT54620"/>
    <property type="gene ID" value="T459_35564"/>
</dbReference>
<dbReference type="Pfam" id="PF12951">
    <property type="entry name" value="PATR"/>
    <property type="match status" value="1"/>
</dbReference>
<dbReference type="AlphaFoldDB" id="A0A2G2XAX6"/>
<dbReference type="PROSITE" id="PS51208">
    <property type="entry name" value="AUTOTRANSPORTER"/>
    <property type="match status" value="1"/>
</dbReference>
<dbReference type="InterPro" id="IPR036709">
    <property type="entry name" value="Autotransporte_beta_dom_sf"/>
</dbReference>
<evidence type="ECO:0000313" key="3">
    <source>
        <dbReference type="EMBL" id="PHT54620.1"/>
    </source>
</evidence>
<gene>
    <name evidence="3" type="ORF">T459_35564</name>
</gene>
<sequence length="580" mass="60926">MTADQVRQTLLTTADYMDDGSVNNGLYNETYGWGYFNKDKAVNGVGMFTKEFGNFDANVTDGYVGVFSNDIKGDAGLIKNGNGRLVLSGDNSYTGDTTVNSGVLKVSGDTSSSVFTVNGGGTLLGGNGTTGSVNNYGNVSTGEGTLAVKGDYTQSKDASLTYKVGNELTVSGKADIDGALNVTATAAKYVQTGTHTVLNADGGLTGQFSEVNTKSAFLTVGNTAYDSNNVYTDVGLKSASETASIKGGVSTASAQLTDKLLAKADELYKSGDTSNNLVNYAAQLQAITTADGVQAVLNSNSGSIFAETSSVLLKNQSLANGSIVRHLSDAGLDASGVWVDYTALTTKNGASGWDSVDSDVYSTSVGVDFTLNDNALIGGYVSQLKDKSEYSLNANKAETDLTGFGVYGKYLFSDAYMLGTLHYGLGDTEYSRNVNSGLSTEQSVIKSDTSVLNSYVEAGRNFNMKTGSGSLDVTPFFAASYASVKTDGLSERLTTGLKVSDSDAEEFGLHAGLRLTNTFSNGFTLGGFAQYTNIVDHYFIYGLNAKYETPMSKWVLFGNAFAVSDDNSGYLGQVGFKYNF</sequence>
<dbReference type="SUPFAM" id="SSF51126">
    <property type="entry name" value="Pectin lyase-like"/>
    <property type="match status" value="1"/>
</dbReference>
<organism evidence="3 4">
    <name type="scientific">Capsicum annuum</name>
    <name type="common">Capsicum pepper</name>
    <dbReference type="NCBI Taxonomy" id="4072"/>
    <lineage>
        <taxon>Eukaryota</taxon>
        <taxon>Viridiplantae</taxon>
        <taxon>Streptophyta</taxon>
        <taxon>Embryophyta</taxon>
        <taxon>Tracheophyta</taxon>
        <taxon>Spermatophyta</taxon>
        <taxon>Magnoliopsida</taxon>
        <taxon>eudicotyledons</taxon>
        <taxon>Gunneridae</taxon>
        <taxon>Pentapetalae</taxon>
        <taxon>asterids</taxon>
        <taxon>lamiids</taxon>
        <taxon>Solanales</taxon>
        <taxon>Solanaceae</taxon>
        <taxon>Solanoideae</taxon>
        <taxon>Capsiceae</taxon>
        <taxon>Capsicum</taxon>
    </lineage>
</organism>
<reference evidence="3 4" key="2">
    <citation type="journal article" date="2017" name="Genome Biol.">
        <title>New reference genome sequences of hot pepper reveal the massive evolution of plant disease-resistance genes by retroduplication.</title>
        <authorList>
            <person name="Kim S."/>
            <person name="Park J."/>
            <person name="Yeom S.I."/>
            <person name="Kim Y.M."/>
            <person name="Seo E."/>
            <person name="Kim K.T."/>
            <person name="Kim M.S."/>
            <person name="Lee J.M."/>
            <person name="Cheong K."/>
            <person name="Shin H.S."/>
            <person name="Kim S.B."/>
            <person name="Han K."/>
            <person name="Lee J."/>
            <person name="Park M."/>
            <person name="Lee H.A."/>
            <person name="Lee H.Y."/>
            <person name="Lee Y."/>
            <person name="Oh S."/>
            <person name="Lee J.H."/>
            <person name="Choi E."/>
            <person name="Choi E."/>
            <person name="Lee S.E."/>
            <person name="Jeon J."/>
            <person name="Kim H."/>
            <person name="Choi G."/>
            <person name="Song H."/>
            <person name="Lee J."/>
            <person name="Lee S.C."/>
            <person name="Kwon J.K."/>
            <person name="Lee H.Y."/>
            <person name="Koo N."/>
            <person name="Hong Y."/>
            <person name="Kim R.W."/>
            <person name="Kang W.H."/>
            <person name="Huh J.H."/>
            <person name="Kang B.C."/>
            <person name="Yang T.J."/>
            <person name="Lee Y.H."/>
            <person name="Bennetzen J.L."/>
            <person name="Choi D."/>
        </authorList>
    </citation>
    <scope>NUCLEOTIDE SEQUENCE [LARGE SCALE GENOMIC DNA]</scope>
    <source>
        <strain evidence="4">cv. CM334</strain>
    </source>
</reference>
<evidence type="ECO:0000259" key="2">
    <source>
        <dbReference type="PROSITE" id="PS51208"/>
    </source>
</evidence>
<keyword evidence="4" id="KW-1185">Reference proteome</keyword>
<dbReference type="Pfam" id="PF03797">
    <property type="entry name" value="Autotransporter"/>
    <property type="match status" value="1"/>
</dbReference>
<dbReference type="InterPro" id="IPR013425">
    <property type="entry name" value="Autotrns_rpt"/>
</dbReference>
<dbReference type="SUPFAM" id="SSF103515">
    <property type="entry name" value="Autotransporter"/>
    <property type="match status" value="1"/>
</dbReference>
<dbReference type="Proteomes" id="UP000222542">
    <property type="component" value="Unassembled WGS sequence"/>
</dbReference>